<dbReference type="PANTHER" id="PTHR23421">
    <property type="entry name" value="BETA-GALACTOSIDASE RELATED"/>
    <property type="match status" value="1"/>
</dbReference>
<dbReference type="InterPro" id="IPR048913">
    <property type="entry name" value="BetaGal_gal-bd"/>
</dbReference>
<protein>
    <recommendedName>
        <fullName evidence="3">Beta-galactosidase galactose-binding domain-containing protein</fullName>
    </recommendedName>
</protein>
<evidence type="ECO:0000259" key="3">
    <source>
        <dbReference type="Pfam" id="PF21467"/>
    </source>
</evidence>
<dbReference type="STRING" id="317010.RU96_GL002109"/>
<dbReference type="Proteomes" id="UP000182835">
    <property type="component" value="Unassembled WGS sequence"/>
</dbReference>
<comment type="caution">
    <text evidence="4">The sequence shown here is derived from an EMBL/GenBank/DDBJ whole genome shotgun (WGS) entry which is preliminary data.</text>
</comment>
<gene>
    <name evidence="4" type="ORF">RU96_GL002109</name>
</gene>
<dbReference type="EMBL" id="JXKG01000057">
    <property type="protein sequence ID" value="OJG13085.1"/>
    <property type="molecule type" value="Genomic_DNA"/>
</dbReference>
<evidence type="ECO:0000313" key="4">
    <source>
        <dbReference type="EMBL" id="OJG13085.1"/>
    </source>
</evidence>
<dbReference type="Pfam" id="PF21467">
    <property type="entry name" value="BetaGal_gal-bd"/>
    <property type="match status" value="1"/>
</dbReference>
<dbReference type="SUPFAM" id="SSF49785">
    <property type="entry name" value="Galactose-binding domain-like"/>
    <property type="match status" value="1"/>
</dbReference>
<proteinExistence type="predicted"/>
<dbReference type="Gene3D" id="2.60.120.260">
    <property type="entry name" value="Galactose-binding domain-like"/>
    <property type="match status" value="1"/>
</dbReference>
<dbReference type="GO" id="GO:0005975">
    <property type="term" value="P:carbohydrate metabolic process"/>
    <property type="evidence" value="ECO:0007669"/>
    <property type="project" value="InterPro"/>
</dbReference>
<evidence type="ECO:0000313" key="5">
    <source>
        <dbReference type="Proteomes" id="UP000182835"/>
    </source>
</evidence>
<dbReference type="AlphaFoldDB" id="A0A1L8R063"/>
<reference evidence="4 5" key="1">
    <citation type="submission" date="2014-12" db="EMBL/GenBank/DDBJ databases">
        <title>Draft genome sequences of 29 type strains of Enterococci.</title>
        <authorList>
            <person name="Zhong Z."/>
            <person name="Sun Z."/>
            <person name="Liu W."/>
            <person name="Zhang W."/>
            <person name="Zhang H."/>
        </authorList>
    </citation>
    <scope>NUCLEOTIDE SEQUENCE [LARGE SCALE GENOMIC DNA]</scope>
    <source>
        <strain evidence="4 5">DSM 21207</strain>
    </source>
</reference>
<dbReference type="InterPro" id="IPR008979">
    <property type="entry name" value="Galactose-bd-like_sf"/>
</dbReference>
<name>A0A1L8R063_9ENTE</name>
<sequence length="90" mass="10422">MQPSFYRYEFNLDEVEDCFIDLSKFGKGVVFVNQTNIGRFWEVGPTLSLYIPSGFLNVGRNEIVIFETEGTYQPEINLVKAPVYKEMREG</sequence>
<evidence type="ECO:0000256" key="2">
    <source>
        <dbReference type="ARBA" id="ARBA00023295"/>
    </source>
</evidence>
<evidence type="ECO:0000256" key="1">
    <source>
        <dbReference type="ARBA" id="ARBA00022801"/>
    </source>
</evidence>
<accession>A0A1L8R063</accession>
<keyword evidence="1" id="KW-0378">Hydrolase</keyword>
<organism evidence="4 5">
    <name type="scientific">Enterococcus canintestini</name>
    <dbReference type="NCBI Taxonomy" id="317010"/>
    <lineage>
        <taxon>Bacteria</taxon>
        <taxon>Bacillati</taxon>
        <taxon>Bacillota</taxon>
        <taxon>Bacilli</taxon>
        <taxon>Lactobacillales</taxon>
        <taxon>Enterococcaceae</taxon>
        <taxon>Enterococcus</taxon>
    </lineage>
</organism>
<dbReference type="InterPro" id="IPR001944">
    <property type="entry name" value="Glycoside_Hdrlase_35"/>
</dbReference>
<keyword evidence="2" id="KW-0326">Glycosidase</keyword>
<dbReference type="GO" id="GO:0004553">
    <property type="term" value="F:hydrolase activity, hydrolyzing O-glycosyl compounds"/>
    <property type="evidence" value="ECO:0007669"/>
    <property type="project" value="InterPro"/>
</dbReference>
<feature type="domain" description="Beta-galactosidase galactose-binding" evidence="3">
    <location>
        <begin position="3"/>
        <end position="61"/>
    </location>
</feature>